<keyword evidence="7" id="KW-0472">Membrane</keyword>
<sequence>MSWSVVGRKMRCLRLPYQLWRVTPVRSVSVGIMVVVFLLCLATLALRQKGTDVFSEVVDPRLADFDGSSFRKALLETGPDRPKAGQANDASVKKEPSVNKTSKLPGCIIVGARKCGTRALIEFLALHPDVAAARKEIHFFSNDTNYAKGLKWYRSLMPRSKPGQLTMEKTPRYFVSPAAPTRIHRMNSSVRIVIALRHPVTRLVSDYTQLCYNNVARGLAPPGNFTQLVLDERTGAVNSDYTPVLVSTYDLHVARWLAVFPRRQIHFVDGDRLITQPLQESRRLEAFLGLPPRFTEDSFYFNASRGFYCMKRIVTVKGSGERFAHTEKCLGAGKGRKHQPIEQSVLKKLNDYFQHHNEILFKMIGQRFDWR</sequence>
<dbReference type="EMBL" id="BLXT01000924">
    <property type="protein sequence ID" value="GFN81459.1"/>
    <property type="molecule type" value="Genomic_DNA"/>
</dbReference>
<feature type="active site" description="For sulfotransferase activity" evidence="3">
    <location>
        <position position="114"/>
    </location>
</feature>
<feature type="binding site" evidence="4">
    <location>
        <begin position="334"/>
        <end position="338"/>
    </location>
    <ligand>
        <name>3'-phosphoadenylyl sulfate</name>
        <dbReference type="ChEBI" id="CHEBI:58339"/>
    </ligand>
</feature>
<evidence type="ECO:0000259" key="8">
    <source>
        <dbReference type="Pfam" id="PF00685"/>
    </source>
</evidence>
<keyword evidence="7" id="KW-1133">Transmembrane helix</keyword>
<feature type="binding site" evidence="4">
    <location>
        <begin position="114"/>
        <end position="118"/>
    </location>
    <ligand>
        <name>3'-phosphoadenylyl sulfate</name>
        <dbReference type="ChEBI" id="CHEBI:58339"/>
    </ligand>
</feature>
<organism evidence="9 10">
    <name type="scientific">Plakobranchus ocellatus</name>
    <dbReference type="NCBI Taxonomy" id="259542"/>
    <lineage>
        <taxon>Eukaryota</taxon>
        <taxon>Metazoa</taxon>
        <taxon>Spiralia</taxon>
        <taxon>Lophotrochozoa</taxon>
        <taxon>Mollusca</taxon>
        <taxon>Gastropoda</taxon>
        <taxon>Heterobranchia</taxon>
        <taxon>Euthyneura</taxon>
        <taxon>Panpulmonata</taxon>
        <taxon>Sacoglossa</taxon>
        <taxon>Placobranchoidea</taxon>
        <taxon>Plakobranchidae</taxon>
        <taxon>Plakobranchus</taxon>
    </lineage>
</organism>
<gene>
    <name evidence="9" type="ORF">PoB_000796500</name>
</gene>
<keyword evidence="2" id="KW-0325">Glycoprotein</keyword>
<dbReference type="Pfam" id="PF00685">
    <property type="entry name" value="Sulfotransfer_1"/>
    <property type="match status" value="1"/>
</dbReference>
<name>A0AAV3YG52_9GAST</name>
<dbReference type="Gene3D" id="3.40.50.300">
    <property type="entry name" value="P-loop containing nucleotide triphosphate hydrolases"/>
    <property type="match status" value="1"/>
</dbReference>
<keyword evidence="10" id="KW-1185">Reference proteome</keyword>
<dbReference type="InterPro" id="IPR027417">
    <property type="entry name" value="P-loop_NTPase"/>
</dbReference>
<dbReference type="SUPFAM" id="SSF52540">
    <property type="entry name" value="P-loop containing nucleoside triphosphate hydrolases"/>
    <property type="match status" value="1"/>
</dbReference>
<feature type="binding site" evidence="4">
    <location>
        <position position="308"/>
    </location>
    <ligand>
        <name>3'-phosphoadenylyl sulfate</name>
        <dbReference type="ChEBI" id="CHEBI:58339"/>
    </ligand>
</feature>
<protein>
    <submittedName>
        <fullName evidence="9">Heparan sulfate glucosamine 3-o-sulfotransferase 5</fullName>
    </submittedName>
</protein>
<feature type="disulfide bond" evidence="5">
    <location>
        <begin position="309"/>
        <end position="329"/>
    </location>
</feature>
<evidence type="ECO:0000313" key="9">
    <source>
        <dbReference type="EMBL" id="GFN81459.1"/>
    </source>
</evidence>
<dbReference type="GO" id="GO:0008467">
    <property type="term" value="F:[heparan sulfate]-glucosamine 3-sulfotransferase activity"/>
    <property type="evidence" value="ECO:0007669"/>
    <property type="project" value="TreeGrafter"/>
</dbReference>
<evidence type="ECO:0000313" key="10">
    <source>
        <dbReference type="Proteomes" id="UP000735302"/>
    </source>
</evidence>
<evidence type="ECO:0000256" key="3">
    <source>
        <dbReference type="PIRSR" id="PIRSR637359-1"/>
    </source>
</evidence>
<comment type="caution">
    <text evidence="9">The sequence shown here is derived from an EMBL/GenBank/DDBJ whole genome shotgun (WGS) entry which is preliminary data.</text>
</comment>
<keyword evidence="1" id="KW-0808">Transferase</keyword>
<dbReference type="InterPro" id="IPR037359">
    <property type="entry name" value="NST/OST"/>
</dbReference>
<dbReference type="Proteomes" id="UP000735302">
    <property type="component" value="Unassembled WGS sequence"/>
</dbReference>
<feature type="binding site" evidence="4">
    <location>
        <position position="205"/>
    </location>
    <ligand>
        <name>3'-phosphoadenylyl sulfate</name>
        <dbReference type="ChEBI" id="CHEBI:58339"/>
    </ligand>
</feature>
<dbReference type="AlphaFoldDB" id="A0AAV3YG52"/>
<feature type="domain" description="Sulfotransferase" evidence="8">
    <location>
        <begin position="107"/>
        <end position="355"/>
    </location>
</feature>
<feature type="binding site" evidence="4">
    <location>
        <position position="197"/>
    </location>
    <ligand>
        <name>3'-phosphoadenylyl sulfate</name>
        <dbReference type="ChEBI" id="CHEBI:58339"/>
    </ligand>
</feature>
<reference evidence="9 10" key="1">
    <citation type="journal article" date="2021" name="Elife">
        <title>Chloroplast acquisition without the gene transfer in kleptoplastic sea slugs, Plakobranchus ocellatus.</title>
        <authorList>
            <person name="Maeda T."/>
            <person name="Takahashi S."/>
            <person name="Yoshida T."/>
            <person name="Shimamura S."/>
            <person name="Takaki Y."/>
            <person name="Nagai Y."/>
            <person name="Toyoda A."/>
            <person name="Suzuki Y."/>
            <person name="Arimoto A."/>
            <person name="Ishii H."/>
            <person name="Satoh N."/>
            <person name="Nishiyama T."/>
            <person name="Hasebe M."/>
            <person name="Maruyama T."/>
            <person name="Minagawa J."/>
            <person name="Obokata J."/>
            <person name="Shigenobu S."/>
        </authorList>
    </citation>
    <scope>NUCLEOTIDE SEQUENCE [LARGE SCALE GENOMIC DNA]</scope>
</reference>
<evidence type="ECO:0000256" key="5">
    <source>
        <dbReference type="PIRSR" id="PIRSR637359-3"/>
    </source>
</evidence>
<feature type="region of interest" description="Disordered" evidence="6">
    <location>
        <begin position="75"/>
        <end position="99"/>
    </location>
</feature>
<keyword evidence="5" id="KW-1015">Disulfide bond</keyword>
<evidence type="ECO:0000256" key="2">
    <source>
        <dbReference type="ARBA" id="ARBA00023180"/>
    </source>
</evidence>
<evidence type="ECO:0000256" key="1">
    <source>
        <dbReference type="ARBA" id="ARBA00022679"/>
    </source>
</evidence>
<dbReference type="InterPro" id="IPR000863">
    <property type="entry name" value="Sulfotransferase_dom"/>
</dbReference>
<proteinExistence type="predicted"/>
<feature type="transmembrane region" description="Helical" evidence="7">
    <location>
        <begin position="25"/>
        <end position="46"/>
    </location>
</feature>
<keyword evidence="7" id="KW-0812">Transmembrane</keyword>
<dbReference type="PANTHER" id="PTHR10605:SF65">
    <property type="entry name" value="GH20068P"/>
    <property type="match status" value="1"/>
</dbReference>
<evidence type="ECO:0000256" key="6">
    <source>
        <dbReference type="SAM" id="MobiDB-lite"/>
    </source>
</evidence>
<accession>A0AAV3YG52</accession>
<dbReference type="PANTHER" id="PTHR10605">
    <property type="entry name" value="HEPARAN SULFATE SULFOTRANSFERASE"/>
    <property type="match status" value="1"/>
</dbReference>
<evidence type="ECO:0000256" key="4">
    <source>
        <dbReference type="PIRSR" id="PIRSR637359-2"/>
    </source>
</evidence>
<evidence type="ECO:0000256" key="7">
    <source>
        <dbReference type="SAM" id="Phobius"/>
    </source>
</evidence>